<dbReference type="Proteomes" id="UP000319462">
    <property type="component" value="Chromosome 21"/>
</dbReference>
<dbReference type="PANTHER" id="PTHR31356:SF15">
    <property type="entry name" value="PLANT HEME PEROXIDASE FAMILY PROFILE DOMAIN-CONTAINING PROTEIN"/>
    <property type="match status" value="1"/>
</dbReference>
<name>A0A3P3Z6D4_LEIBR</name>
<gene>
    <name evidence="4" type="ORF">LBRM2904_21.1900</name>
</gene>
<dbReference type="GO" id="GO:0000302">
    <property type="term" value="P:response to reactive oxygen species"/>
    <property type="evidence" value="ECO:0007669"/>
    <property type="project" value="TreeGrafter"/>
</dbReference>
<dbReference type="GO" id="GO:0004601">
    <property type="term" value="F:peroxidase activity"/>
    <property type="evidence" value="ECO:0007669"/>
    <property type="project" value="UniProtKB-KW"/>
</dbReference>
<dbReference type="GO" id="GO:0020037">
    <property type="term" value="F:heme binding"/>
    <property type="evidence" value="ECO:0007669"/>
    <property type="project" value="InterPro"/>
</dbReference>
<evidence type="ECO:0000256" key="2">
    <source>
        <dbReference type="RuleBase" id="RU004241"/>
    </source>
</evidence>
<keyword evidence="1" id="KW-0560">Oxidoreductase</keyword>
<dbReference type="InterPro" id="IPR044831">
    <property type="entry name" value="Ccp1-like"/>
</dbReference>
<proteinExistence type="inferred from homology"/>
<organism evidence="4 5">
    <name type="scientific">Leishmania braziliensis MHOM/BR/75/M2904</name>
    <dbReference type="NCBI Taxonomy" id="420245"/>
    <lineage>
        <taxon>Eukaryota</taxon>
        <taxon>Discoba</taxon>
        <taxon>Euglenozoa</taxon>
        <taxon>Kinetoplastea</taxon>
        <taxon>Metakinetoplastina</taxon>
        <taxon>Trypanosomatida</taxon>
        <taxon>Trypanosomatidae</taxon>
        <taxon>Leishmaniinae</taxon>
        <taxon>Leishmania</taxon>
        <taxon>Leishmania braziliensis species complex</taxon>
    </lineage>
</organism>
<evidence type="ECO:0000313" key="5">
    <source>
        <dbReference type="Proteomes" id="UP000319462"/>
    </source>
</evidence>
<dbReference type="Pfam" id="PF00141">
    <property type="entry name" value="peroxidase"/>
    <property type="match status" value="1"/>
</dbReference>
<dbReference type="GO" id="GO:0034599">
    <property type="term" value="P:cellular response to oxidative stress"/>
    <property type="evidence" value="ECO:0007669"/>
    <property type="project" value="InterPro"/>
</dbReference>
<dbReference type="InterPro" id="IPR002016">
    <property type="entry name" value="Haem_peroxidase"/>
</dbReference>
<dbReference type="AlphaFoldDB" id="A0A3P3Z6D4"/>
<evidence type="ECO:0000256" key="1">
    <source>
        <dbReference type="ARBA" id="ARBA00023002"/>
    </source>
</evidence>
<dbReference type="Gene3D" id="1.10.420.10">
    <property type="entry name" value="Peroxidase, domain 2"/>
    <property type="match status" value="1"/>
</dbReference>
<reference evidence="4 5" key="1">
    <citation type="submission" date="2018-09" db="EMBL/GenBank/DDBJ databases">
        <authorList>
            <person name="Peiro R."/>
            <person name="Begona"/>
            <person name="Cbmso G."/>
            <person name="Lopez M."/>
            <person name="Gonzalez S."/>
        </authorList>
    </citation>
    <scope>NUCLEOTIDE SEQUENCE [LARGE SCALE GENOMIC DNA]</scope>
</reference>
<protein>
    <submittedName>
        <fullName evidence="4">Peroxidase</fullName>
    </submittedName>
</protein>
<sequence length="549" mass="60930">MSADAQPQPVSISVHVFLLWRLPLPHHFKECRQLRYLSMCLWGLSCDYTTTLFTCLLFLSSKIRAGATGRVESLYWFPHHLALPLPVPSGFPPFSVFGHHLLSQTYLLGLPPLPTTLFPSPPPPFATGVKVLVYVCGVYQLMLRSSCCAWGGGAVARTPTMLLHRSNAICLSSSLSAWCSAALFTRRLAHTAPAIGSVSSSSVRTRHNTFTAPPSVGPGRKDTEEANPYKSWEHINHTWLILMCVACLCAGWLAGRFVEVDESKIKPKYAKEDVVASACKQFEFRPDLAATSIRVAFVLAARRAGFPANTVDESCAVVQGLNDVAGVMNYLSNTYPTSSMEDVASLAAIAGIKYLSGPYEAILDQWKWGRDDSDATPKRNIPKDPSQKLFSIMAILHALGGLTEAECVALLACHSVGEFHEDVSGLDSATHIGKRYVLSNRYYQFLLEQEKAFAPLTVARTQDNKEVTTLPQTFKHVYVKENVSGKTKKRQCVVNASELELLQNKTWRELVVRYAADEELWRKQFQSAFTKMIESNFKRLRLYSDPNSA</sequence>
<dbReference type="Gene3D" id="1.10.520.10">
    <property type="match status" value="1"/>
</dbReference>
<evidence type="ECO:0000313" key="4">
    <source>
        <dbReference type="EMBL" id="SYZ65789.1"/>
    </source>
</evidence>
<dbReference type="EMBL" id="LS997620">
    <property type="protein sequence ID" value="SYZ65789.1"/>
    <property type="molecule type" value="Genomic_DNA"/>
</dbReference>
<dbReference type="SUPFAM" id="SSF48113">
    <property type="entry name" value="Heme-dependent peroxidases"/>
    <property type="match status" value="1"/>
</dbReference>
<evidence type="ECO:0000259" key="3">
    <source>
        <dbReference type="PROSITE" id="PS50873"/>
    </source>
</evidence>
<dbReference type="InterPro" id="IPR010255">
    <property type="entry name" value="Haem_peroxidase_sf"/>
</dbReference>
<dbReference type="PANTHER" id="PTHR31356">
    <property type="entry name" value="THYLAKOID LUMENAL 29 KDA PROTEIN, CHLOROPLASTIC-RELATED"/>
    <property type="match status" value="1"/>
</dbReference>
<dbReference type="GO" id="GO:0042744">
    <property type="term" value="P:hydrogen peroxide catabolic process"/>
    <property type="evidence" value="ECO:0007669"/>
    <property type="project" value="TreeGrafter"/>
</dbReference>
<comment type="similarity">
    <text evidence="2">Belongs to the peroxidase family.</text>
</comment>
<feature type="domain" description="Plant heme peroxidase family profile" evidence="3">
    <location>
        <begin position="337"/>
        <end position="532"/>
    </location>
</feature>
<keyword evidence="4" id="KW-0575">Peroxidase</keyword>
<accession>A0A3P3Z6D4</accession>
<dbReference type="PROSITE" id="PS50873">
    <property type="entry name" value="PEROXIDASE_4"/>
    <property type="match status" value="1"/>
</dbReference>